<dbReference type="SUPFAM" id="SSF51735">
    <property type="entry name" value="NAD(P)-binding Rossmann-fold domains"/>
    <property type="match status" value="1"/>
</dbReference>
<accession>A0A370HE28</accession>
<dbReference type="Gene3D" id="3.40.50.720">
    <property type="entry name" value="NAD(P)-binding Rossmann-like Domain"/>
    <property type="match status" value="1"/>
</dbReference>
<evidence type="ECO:0000313" key="2">
    <source>
        <dbReference type="EMBL" id="RDI55262.1"/>
    </source>
</evidence>
<proteinExistence type="predicted"/>
<dbReference type="EMBL" id="QQAZ01000001">
    <property type="protein sequence ID" value="RDI55262.1"/>
    <property type="molecule type" value="Genomic_DNA"/>
</dbReference>
<dbReference type="InterPro" id="IPR016040">
    <property type="entry name" value="NAD(P)-bd_dom"/>
</dbReference>
<gene>
    <name evidence="2" type="ORF">DFR68_10195</name>
</gene>
<feature type="domain" description="NAD(P)-binding" evidence="1">
    <location>
        <begin position="2"/>
        <end position="285"/>
    </location>
</feature>
<name>A0A370HE28_9NOCA</name>
<dbReference type="STRING" id="1210089.GCA_001613165_02110"/>
<dbReference type="Pfam" id="PF16363">
    <property type="entry name" value="GDP_Man_Dehyd"/>
    <property type="match status" value="1"/>
</dbReference>
<dbReference type="InterPro" id="IPR036291">
    <property type="entry name" value="NAD(P)-bd_dom_sf"/>
</dbReference>
<comment type="caution">
    <text evidence="2">The sequence shown here is derived from an EMBL/GenBank/DDBJ whole genome shotgun (WGS) entry which is preliminary data.</text>
</comment>
<reference evidence="2 3" key="1">
    <citation type="submission" date="2018-07" db="EMBL/GenBank/DDBJ databases">
        <title>Genomic Encyclopedia of Type Strains, Phase IV (KMG-IV): sequencing the most valuable type-strain genomes for metagenomic binning, comparative biology and taxonomic classification.</title>
        <authorList>
            <person name="Goeker M."/>
        </authorList>
    </citation>
    <scope>NUCLEOTIDE SEQUENCE [LARGE SCALE GENOMIC DNA]</scope>
    <source>
        <strain evidence="2 3">DSM 44952</strain>
    </source>
</reference>
<dbReference type="Proteomes" id="UP000255355">
    <property type="component" value="Unassembled WGS sequence"/>
</dbReference>
<protein>
    <submittedName>
        <fullName evidence="2">dTDP-glucose 4,6-dehydratase</fullName>
    </submittedName>
</protein>
<keyword evidence="3" id="KW-1185">Reference proteome</keyword>
<dbReference type="Gene3D" id="3.90.25.10">
    <property type="entry name" value="UDP-galactose 4-epimerase, domain 1"/>
    <property type="match status" value="1"/>
</dbReference>
<dbReference type="AlphaFoldDB" id="A0A370HE28"/>
<evidence type="ECO:0000259" key="1">
    <source>
        <dbReference type="Pfam" id="PF16363"/>
    </source>
</evidence>
<sequence>MVEQLLRLPYVASITVLDCHTHTAAPQAIPASPYRVEVIDGNILNSVLLADLVDNCDAVIHLAAETFVDASIADDRKFIATNIEGTAALLRVLRHIGGERRFVHASTDEVFGESLDGPFTEASPYAPRNPYSATKAAADHLVRAYVNTYDLDATIVHFCNLYGPWQYPEKLIPVTVARLLRNEPAQIFGSGLQSRTFLHVVDAAVGLTAAMEHGRPGESYLVGGDTEWTTLEVVGRIQELMSVDRPIQFVADRPGCDQRYAIDTSKAQAELPWKPSIRFESGLASTVEWLTANDGWWVP</sequence>
<dbReference type="PANTHER" id="PTHR43000">
    <property type="entry name" value="DTDP-D-GLUCOSE 4,6-DEHYDRATASE-RELATED"/>
    <property type="match status" value="1"/>
</dbReference>
<evidence type="ECO:0000313" key="3">
    <source>
        <dbReference type="Proteomes" id="UP000255355"/>
    </source>
</evidence>
<organism evidence="2 3">
    <name type="scientific">Nocardia mexicana</name>
    <dbReference type="NCBI Taxonomy" id="279262"/>
    <lineage>
        <taxon>Bacteria</taxon>
        <taxon>Bacillati</taxon>
        <taxon>Actinomycetota</taxon>
        <taxon>Actinomycetes</taxon>
        <taxon>Mycobacteriales</taxon>
        <taxon>Nocardiaceae</taxon>
        <taxon>Nocardia</taxon>
    </lineage>
</organism>